<organism evidence="1 2">
    <name type="scientific">Xanthomonas citri pv. citri</name>
    <dbReference type="NCBI Taxonomy" id="611301"/>
    <lineage>
        <taxon>Bacteria</taxon>
        <taxon>Pseudomonadati</taxon>
        <taxon>Pseudomonadota</taxon>
        <taxon>Gammaproteobacteria</taxon>
        <taxon>Lysobacterales</taxon>
        <taxon>Lysobacteraceae</taxon>
        <taxon>Xanthomonas</taxon>
    </lineage>
</organism>
<comment type="caution">
    <text evidence="1">The sequence shown here is derived from an EMBL/GenBank/DDBJ whole genome shotgun (WGS) entry which is preliminary data.</text>
</comment>
<proteinExistence type="predicted"/>
<protein>
    <submittedName>
        <fullName evidence="1">Uncharacterized protein</fullName>
    </submittedName>
</protein>
<dbReference type="AlphaFoldDB" id="A0A0U4YQR8"/>
<gene>
    <name evidence="1" type="ORF">XAC3562_80023</name>
</gene>
<dbReference type="Proteomes" id="UP000052230">
    <property type="component" value="Unassembled WGS sequence"/>
</dbReference>
<accession>A0A0U4YQR8</accession>
<evidence type="ECO:0000313" key="1">
    <source>
        <dbReference type="EMBL" id="CEG18284.1"/>
    </source>
</evidence>
<name>A0A0U4YQR8_XANCI</name>
<evidence type="ECO:0000313" key="2">
    <source>
        <dbReference type="Proteomes" id="UP000052230"/>
    </source>
</evidence>
<keyword evidence="2" id="KW-1185">Reference proteome</keyword>
<sequence length="58" mass="5750">MAMLAGTRAAECAASHGGQGNLAATAAVHEIEGEFGLHRCILLCDNAASATLIALGVV</sequence>
<dbReference type="EMBL" id="CCXZ01000177">
    <property type="protein sequence ID" value="CEG18284.1"/>
    <property type="molecule type" value="Genomic_DNA"/>
</dbReference>
<reference evidence="1 2" key="1">
    <citation type="submission" date="2014-09" db="EMBL/GenBank/DDBJ databases">
        <authorList>
            <person name="Regsiter A."/>
        </authorList>
    </citation>
    <scope>NUCLEOTIDE SEQUENCE [LARGE SCALE GENOMIC DNA]</scope>
</reference>